<proteinExistence type="predicted"/>
<gene>
    <name evidence="2" type="ORF">E8A74_14630</name>
</gene>
<dbReference type="RefSeq" id="WP_136929621.1">
    <property type="nucleotide sequence ID" value="NZ_SSMQ01000013.1"/>
</dbReference>
<organism evidence="2 3">
    <name type="scientific">Polyangium fumosum</name>
    <dbReference type="NCBI Taxonomy" id="889272"/>
    <lineage>
        <taxon>Bacteria</taxon>
        <taxon>Pseudomonadati</taxon>
        <taxon>Myxococcota</taxon>
        <taxon>Polyangia</taxon>
        <taxon>Polyangiales</taxon>
        <taxon>Polyangiaceae</taxon>
        <taxon>Polyangium</taxon>
    </lineage>
</organism>
<feature type="chain" id="PRO_5020370824" evidence="1">
    <location>
        <begin position="43"/>
        <end position="526"/>
    </location>
</feature>
<accession>A0A4V5PMZ4</accession>
<keyword evidence="3" id="KW-1185">Reference proteome</keyword>
<evidence type="ECO:0000256" key="1">
    <source>
        <dbReference type="SAM" id="SignalP"/>
    </source>
</evidence>
<name>A0A4V5PMZ4_9BACT</name>
<evidence type="ECO:0000313" key="3">
    <source>
        <dbReference type="Proteomes" id="UP000309215"/>
    </source>
</evidence>
<sequence length="526" mass="56566">MRKSVRSLPSTTQRVATILARFAAAASLAATFVACGPPPAPAKPPESAEERAEKAKIENAKKLMEKADEAYNAKDFDEARKLLGQAKDLNVESLSFQIAEQLERVDKRHAKLWANEIEASLKDGDCKGAFGEIAGPMRDLESEVFVRELRRLIGAQALACVQGRIDEATTAGKFAAARALVGAEDTKTVLGGAAQKKLVTEVDTTIFEAKKASLEEPLKAKHWADALAKIDEAQKSGDISDEGAKGLLGVVRAAITPEIAGLSARSVGQGREAPKSLEEVDRLIKLVRWEIVGPDGAPVAKDKAAPEVVAKKRQALAVWVEAQRVKMKPAKKAEKRWAHGKIAVLPAAKSDAPSKRDLAPATEVWVLGQTKDLALVTDVDPANASLDVQLERAVGWAPLARLAAKNTTDWIPPDDQLVGTRVWAPLRPGEANLELGTVSAVKGQDVTVKRLADDKEMVVKRGTLRIGRLLPGAKLVAFCQAKTQIVTLEEVLPDQRTVKLVCEGGLRKDEVLPGLRARPEDLPAPK</sequence>
<protein>
    <submittedName>
        <fullName evidence="2">Uncharacterized protein</fullName>
    </submittedName>
</protein>
<reference evidence="2 3" key="1">
    <citation type="submission" date="2019-04" db="EMBL/GenBank/DDBJ databases">
        <authorList>
            <person name="Li Y."/>
            <person name="Wang J."/>
        </authorList>
    </citation>
    <scope>NUCLEOTIDE SEQUENCE [LARGE SCALE GENOMIC DNA]</scope>
    <source>
        <strain evidence="2 3">DSM 14668</strain>
    </source>
</reference>
<feature type="signal peptide" evidence="1">
    <location>
        <begin position="1"/>
        <end position="42"/>
    </location>
</feature>
<dbReference type="EMBL" id="SSMQ01000013">
    <property type="protein sequence ID" value="TKD08526.1"/>
    <property type="molecule type" value="Genomic_DNA"/>
</dbReference>
<keyword evidence="1" id="KW-0732">Signal</keyword>
<comment type="caution">
    <text evidence="2">The sequence shown here is derived from an EMBL/GenBank/DDBJ whole genome shotgun (WGS) entry which is preliminary data.</text>
</comment>
<dbReference type="OrthoDB" id="5494126at2"/>
<dbReference type="PROSITE" id="PS51257">
    <property type="entry name" value="PROKAR_LIPOPROTEIN"/>
    <property type="match status" value="1"/>
</dbReference>
<evidence type="ECO:0000313" key="2">
    <source>
        <dbReference type="EMBL" id="TKD08526.1"/>
    </source>
</evidence>
<dbReference type="Proteomes" id="UP000309215">
    <property type="component" value="Unassembled WGS sequence"/>
</dbReference>
<dbReference type="AlphaFoldDB" id="A0A4V5PMZ4"/>